<evidence type="ECO:0000256" key="6">
    <source>
        <dbReference type="ARBA" id="ARBA00023014"/>
    </source>
</evidence>
<sequence>MVQQVNISRVWDETSEIKCFELVPENGAALAVAEPGAHIDVHVGGGLIRQYSLWNGPDDGGRYLIGVKKEAASRGGSVGMHGLSPGRVITIDGPRNHFPLVEGTPKDILMAGGIGITPLLSMARHLAASDKPYELHLFSRNEDHTPFKDVLARLDGATVHAGLEGAERDAVVARILGDGKDGGAHLYTCGPKPFMTLVVDTAANSGWDADRVHLEYFSADVPAASADDAALEVVLARSGKSIIVAPGQTITDAMLAEGVEILTSCEQGVCGTCLTTVLEGEPDHRDVYLSPSERSAGKTMLPCVSRCKGPRLVLDL</sequence>
<gene>
    <name evidence="9" type="ORF">MOTC310_23945</name>
</gene>
<dbReference type="SUPFAM" id="SSF54292">
    <property type="entry name" value="2Fe-2S ferredoxin-like"/>
    <property type="match status" value="1"/>
</dbReference>
<dbReference type="PROSITE" id="PS51085">
    <property type="entry name" value="2FE2S_FER_2"/>
    <property type="match status" value="1"/>
</dbReference>
<evidence type="ECO:0000256" key="2">
    <source>
        <dbReference type="ARBA" id="ARBA00022714"/>
    </source>
</evidence>
<dbReference type="InterPro" id="IPR006058">
    <property type="entry name" value="2Fe2S_fd_BS"/>
</dbReference>
<dbReference type="PANTHER" id="PTHR47354">
    <property type="entry name" value="NADH OXIDOREDUCTASE HCR"/>
    <property type="match status" value="1"/>
</dbReference>
<dbReference type="InterPro" id="IPR001041">
    <property type="entry name" value="2Fe-2S_ferredoxin-type"/>
</dbReference>
<dbReference type="PRINTS" id="PR00409">
    <property type="entry name" value="PHDIOXRDTASE"/>
</dbReference>
<evidence type="ECO:0000259" key="8">
    <source>
        <dbReference type="PROSITE" id="PS51384"/>
    </source>
</evidence>
<dbReference type="Gene3D" id="3.10.20.30">
    <property type="match status" value="1"/>
</dbReference>
<keyword evidence="6" id="KW-0411">Iron-sulfur</keyword>
<dbReference type="CDD" id="cd06185">
    <property type="entry name" value="PDR_like"/>
    <property type="match status" value="1"/>
</dbReference>
<dbReference type="SUPFAM" id="SSF52343">
    <property type="entry name" value="Ferredoxin reductase-like, C-terminal NADP-linked domain"/>
    <property type="match status" value="1"/>
</dbReference>
<keyword evidence="5" id="KW-0408">Iron</keyword>
<evidence type="ECO:0000256" key="4">
    <source>
        <dbReference type="ARBA" id="ARBA00023002"/>
    </source>
</evidence>
<name>A0ABU7TTW1_9HYPH</name>
<comment type="caution">
    <text evidence="9">The sequence shown here is derived from an EMBL/GenBank/DDBJ whole genome shotgun (WGS) entry which is preliminary data.</text>
</comment>
<evidence type="ECO:0000256" key="3">
    <source>
        <dbReference type="ARBA" id="ARBA00022723"/>
    </source>
</evidence>
<evidence type="ECO:0000256" key="1">
    <source>
        <dbReference type="ARBA" id="ARBA00022630"/>
    </source>
</evidence>
<dbReference type="SUPFAM" id="SSF63380">
    <property type="entry name" value="Riboflavin synthase domain-like"/>
    <property type="match status" value="1"/>
</dbReference>
<feature type="domain" description="FAD-binding FR-type" evidence="8">
    <location>
        <begin position="1"/>
        <end position="101"/>
    </location>
</feature>
<dbReference type="InterPro" id="IPR036010">
    <property type="entry name" value="2Fe-2S_ferredoxin-like_sf"/>
</dbReference>
<keyword evidence="10" id="KW-1185">Reference proteome</keyword>
<reference evidence="9 10" key="1">
    <citation type="journal article" date="2012" name="Genet. Mol. Biol.">
        <title>Analysis of 16S rRNA and mxaF genes revealing insights into Methylobacterium niche-specific plant association.</title>
        <authorList>
            <person name="Dourado M.N."/>
            <person name="Andreote F.D."/>
            <person name="Dini-Andreote F."/>
            <person name="Conti R."/>
            <person name="Araujo J.M."/>
            <person name="Araujo W.L."/>
        </authorList>
    </citation>
    <scope>NUCLEOTIDE SEQUENCE [LARGE SCALE GENOMIC DNA]</scope>
    <source>
        <strain evidence="9 10">TC3-10</strain>
    </source>
</reference>
<dbReference type="CDD" id="cd00207">
    <property type="entry name" value="fer2"/>
    <property type="match status" value="1"/>
</dbReference>
<dbReference type="Pfam" id="PF00111">
    <property type="entry name" value="Fer2"/>
    <property type="match status" value="1"/>
</dbReference>
<dbReference type="InterPro" id="IPR017938">
    <property type="entry name" value="Riboflavin_synthase-like_b-brl"/>
</dbReference>
<dbReference type="EMBL" id="MLCA01000014">
    <property type="protein sequence ID" value="MEE7493344.1"/>
    <property type="molecule type" value="Genomic_DNA"/>
</dbReference>
<organism evidence="9 10">
    <name type="scientific">Methylobacterium oryzae</name>
    <dbReference type="NCBI Taxonomy" id="334852"/>
    <lineage>
        <taxon>Bacteria</taxon>
        <taxon>Pseudomonadati</taxon>
        <taxon>Pseudomonadota</taxon>
        <taxon>Alphaproteobacteria</taxon>
        <taxon>Hyphomicrobiales</taxon>
        <taxon>Methylobacteriaceae</taxon>
        <taxon>Methylobacterium</taxon>
    </lineage>
</organism>
<evidence type="ECO:0000256" key="5">
    <source>
        <dbReference type="ARBA" id="ARBA00023004"/>
    </source>
</evidence>
<dbReference type="PROSITE" id="PS00197">
    <property type="entry name" value="2FE2S_FER_1"/>
    <property type="match status" value="1"/>
</dbReference>
<dbReference type="PANTHER" id="PTHR47354:SF1">
    <property type="entry name" value="CARNITINE MONOOXYGENASE REDUCTASE SUBUNIT"/>
    <property type="match status" value="1"/>
</dbReference>
<keyword evidence="1" id="KW-0285">Flavoprotein</keyword>
<dbReference type="InterPro" id="IPR039261">
    <property type="entry name" value="FNR_nucleotide-bd"/>
</dbReference>
<evidence type="ECO:0000313" key="10">
    <source>
        <dbReference type="Proteomes" id="UP001355206"/>
    </source>
</evidence>
<dbReference type="InterPro" id="IPR017927">
    <property type="entry name" value="FAD-bd_FR_type"/>
</dbReference>
<dbReference type="Proteomes" id="UP001355206">
    <property type="component" value="Unassembled WGS sequence"/>
</dbReference>
<proteinExistence type="predicted"/>
<protein>
    <submittedName>
        <fullName evidence="9">Oxidoreductase</fullName>
    </submittedName>
</protein>
<dbReference type="Gene3D" id="3.40.50.80">
    <property type="entry name" value="Nucleotide-binding domain of ferredoxin-NADP reductase (FNR) module"/>
    <property type="match status" value="1"/>
</dbReference>
<keyword evidence="4" id="KW-0560">Oxidoreductase</keyword>
<dbReference type="InterPro" id="IPR050415">
    <property type="entry name" value="MRET"/>
</dbReference>
<evidence type="ECO:0000313" key="9">
    <source>
        <dbReference type="EMBL" id="MEE7493344.1"/>
    </source>
</evidence>
<dbReference type="PROSITE" id="PS51384">
    <property type="entry name" value="FAD_FR"/>
    <property type="match status" value="1"/>
</dbReference>
<keyword evidence="3" id="KW-0479">Metal-binding</keyword>
<accession>A0ABU7TTW1</accession>
<dbReference type="InterPro" id="IPR012675">
    <property type="entry name" value="Beta-grasp_dom_sf"/>
</dbReference>
<feature type="domain" description="2Fe-2S ferredoxin-type" evidence="7">
    <location>
        <begin position="231"/>
        <end position="316"/>
    </location>
</feature>
<evidence type="ECO:0000259" key="7">
    <source>
        <dbReference type="PROSITE" id="PS51085"/>
    </source>
</evidence>
<dbReference type="Gene3D" id="2.40.30.10">
    <property type="entry name" value="Translation factors"/>
    <property type="match status" value="1"/>
</dbReference>
<keyword evidence="2" id="KW-0001">2Fe-2S</keyword>